<dbReference type="EMBL" id="CAJVPS010001577">
    <property type="protein sequence ID" value="CAG8543782.1"/>
    <property type="molecule type" value="Genomic_DNA"/>
</dbReference>
<reference evidence="2" key="1">
    <citation type="submission" date="2021-06" db="EMBL/GenBank/DDBJ databases">
        <authorList>
            <person name="Kallberg Y."/>
            <person name="Tangrot J."/>
            <person name="Rosling A."/>
        </authorList>
    </citation>
    <scope>NUCLEOTIDE SEQUENCE</scope>
    <source>
        <strain evidence="2">FL130A</strain>
    </source>
</reference>
<dbReference type="OrthoDB" id="8170117at2759"/>
<evidence type="ECO:0000313" key="3">
    <source>
        <dbReference type="Proteomes" id="UP000789508"/>
    </source>
</evidence>
<comment type="caution">
    <text evidence="2">The sequence shown here is derived from an EMBL/GenBank/DDBJ whole genome shotgun (WGS) entry which is preliminary data.</text>
</comment>
<dbReference type="Gene3D" id="1.20.140.30">
    <property type="entry name" value="MOB kinase activator"/>
    <property type="match status" value="1"/>
</dbReference>
<feature type="binding site" evidence="1">
    <location>
        <position position="102"/>
    </location>
    <ligand>
        <name>Zn(2+)</name>
        <dbReference type="ChEBI" id="CHEBI:29105"/>
    </ligand>
</feature>
<dbReference type="PANTHER" id="PTHR22599">
    <property type="entry name" value="MPS ONE BINDER KINASE ACTIVATOR-LIKE MOB"/>
    <property type="match status" value="1"/>
</dbReference>
<feature type="binding site" evidence="1">
    <location>
        <position position="97"/>
    </location>
    <ligand>
        <name>Zn(2+)</name>
        <dbReference type="ChEBI" id="CHEBI:29105"/>
    </ligand>
</feature>
<feature type="binding site" evidence="1">
    <location>
        <position position="184"/>
    </location>
    <ligand>
        <name>Zn(2+)</name>
        <dbReference type="ChEBI" id="CHEBI:29105"/>
    </ligand>
</feature>
<dbReference type="InterPro" id="IPR005301">
    <property type="entry name" value="MOB_kinase_act_fam"/>
</dbReference>
<dbReference type="SMART" id="SM01388">
    <property type="entry name" value="Mob1_phocein"/>
    <property type="match status" value="1"/>
</dbReference>
<sequence length="240" mass="27625">MNILNGLFKYLVYPIQSTYNNNGNARKTKTFKGKKPLAEDTKQYQLQKYAEATLSSGDLKLAVVLPEGEDINEWLAVNTYDFFNQINMLYSTITEFCTPQQCPIMSAGASLEYLWSDDVNVKKPIKLSAPEYVDHLMTWIQEQMNDENIFPSTLGNPFPKNFREIVKKIFKRLFRVYAHIYLSHMTAITALEEGPHLNTSLKHFVYFVQEFDLIEQPEMKPLTSVIEALMKSPSSSTLEI</sequence>
<evidence type="ECO:0000256" key="1">
    <source>
        <dbReference type="PIRSR" id="PIRSR605301-1"/>
    </source>
</evidence>
<dbReference type="FunFam" id="1.20.140.30:FF:000001">
    <property type="entry name" value="MOB kinase activator 1A"/>
    <property type="match status" value="1"/>
</dbReference>
<gene>
    <name evidence="2" type="ORF">ALEPTO_LOCUS5540</name>
</gene>
<proteinExistence type="predicted"/>
<dbReference type="Pfam" id="PF03637">
    <property type="entry name" value="Mob1_phocein"/>
    <property type="match status" value="1"/>
</dbReference>
<accession>A0A9N9ASV5</accession>
<dbReference type="InterPro" id="IPR036703">
    <property type="entry name" value="MOB_kinase_act_sf"/>
</dbReference>
<dbReference type="AlphaFoldDB" id="A0A9N9ASV5"/>
<feature type="binding site" evidence="1">
    <location>
        <position position="179"/>
    </location>
    <ligand>
        <name>Zn(2+)</name>
        <dbReference type="ChEBI" id="CHEBI:29105"/>
    </ligand>
</feature>
<dbReference type="SUPFAM" id="SSF101152">
    <property type="entry name" value="Mob1/phocein"/>
    <property type="match status" value="1"/>
</dbReference>
<dbReference type="Proteomes" id="UP000789508">
    <property type="component" value="Unassembled WGS sequence"/>
</dbReference>
<name>A0A9N9ASV5_9GLOM</name>
<organism evidence="2 3">
    <name type="scientific">Ambispora leptoticha</name>
    <dbReference type="NCBI Taxonomy" id="144679"/>
    <lineage>
        <taxon>Eukaryota</taxon>
        <taxon>Fungi</taxon>
        <taxon>Fungi incertae sedis</taxon>
        <taxon>Mucoromycota</taxon>
        <taxon>Glomeromycotina</taxon>
        <taxon>Glomeromycetes</taxon>
        <taxon>Archaeosporales</taxon>
        <taxon>Ambisporaceae</taxon>
        <taxon>Ambispora</taxon>
    </lineage>
</organism>
<keyword evidence="3" id="KW-1185">Reference proteome</keyword>
<keyword evidence="1" id="KW-0479">Metal-binding</keyword>
<protein>
    <submittedName>
        <fullName evidence="2">10579_t:CDS:1</fullName>
    </submittedName>
</protein>
<evidence type="ECO:0000313" key="2">
    <source>
        <dbReference type="EMBL" id="CAG8543782.1"/>
    </source>
</evidence>
<keyword evidence="1" id="KW-0862">Zinc</keyword>